<sequence>MIDLQKTDNIHLEVEFDDKRLMLLWDAKDDFAIVQAECTERELSEWLAKHDIPILVGPNSFLQIGQEVSFKIDPWDGIPAVLNAVRDFS</sequence>
<protein>
    <submittedName>
        <fullName evidence="1">Uncharacterized protein</fullName>
    </submittedName>
</protein>
<evidence type="ECO:0000313" key="1">
    <source>
        <dbReference type="EMBL" id="CAB4127447.1"/>
    </source>
</evidence>
<dbReference type="EMBL" id="LR796209">
    <property type="protein sequence ID" value="CAB4127447.1"/>
    <property type="molecule type" value="Genomic_DNA"/>
</dbReference>
<accession>A0A6J5L2J1</accession>
<proteinExistence type="predicted"/>
<reference evidence="1" key="1">
    <citation type="submission" date="2020-04" db="EMBL/GenBank/DDBJ databases">
        <authorList>
            <person name="Chiriac C."/>
            <person name="Salcher M."/>
            <person name="Ghai R."/>
            <person name="Kavagutti S V."/>
        </authorList>
    </citation>
    <scope>NUCLEOTIDE SEQUENCE</scope>
</reference>
<name>A0A6J5L2J1_9CAUD</name>
<organism evidence="1">
    <name type="scientific">uncultured Caudovirales phage</name>
    <dbReference type="NCBI Taxonomy" id="2100421"/>
    <lineage>
        <taxon>Viruses</taxon>
        <taxon>Duplodnaviria</taxon>
        <taxon>Heunggongvirae</taxon>
        <taxon>Uroviricota</taxon>
        <taxon>Caudoviricetes</taxon>
        <taxon>Peduoviridae</taxon>
        <taxon>Maltschvirus</taxon>
        <taxon>Maltschvirus maltsch</taxon>
    </lineage>
</organism>
<gene>
    <name evidence="1" type="ORF">UFOVP75_201</name>
</gene>